<evidence type="ECO:0000259" key="1">
    <source>
        <dbReference type="Pfam" id="PF07602"/>
    </source>
</evidence>
<gene>
    <name evidence="2" type="ORF">METZ01_LOCUS295624</name>
</gene>
<dbReference type="SUPFAM" id="SSF51126">
    <property type="entry name" value="Pectin lyase-like"/>
    <property type="match status" value="2"/>
</dbReference>
<dbReference type="InterPro" id="IPR011459">
    <property type="entry name" value="DUF1565"/>
</dbReference>
<organism evidence="2">
    <name type="scientific">marine metagenome</name>
    <dbReference type="NCBI Taxonomy" id="408172"/>
    <lineage>
        <taxon>unclassified sequences</taxon>
        <taxon>metagenomes</taxon>
        <taxon>ecological metagenomes</taxon>
    </lineage>
</organism>
<feature type="non-terminal residue" evidence="2">
    <location>
        <position position="1"/>
    </location>
</feature>
<dbReference type="InterPro" id="IPR011050">
    <property type="entry name" value="Pectin_lyase_fold/virulence"/>
</dbReference>
<proteinExistence type="predicted"/>
<protein>
    <recommendedName>
        <fullName evidence="1">DUF1565 domain-containing protein</fullName>
    </recommendedName>
</protein>
<dbReference type="InterPro" id="IPR012334">
    <property type="entry name" value="Pectin_lyas_fold"/>
</dbReference>
<dbReference type="SMART" id="SM00710">
    <property type="entry name" value="PbH1"/>
    <property type="match status" value="7"/>
</dbReference>
<evidence type="ECO:0000313" key="2">
    <source>
        <dbReference type="EMBL" id="SVC42770.1"/>
    </source>
</evidence>
<reference evidence="2" key="1">
    <citation type="submission" date="2018-05" db="EMBL/GenBank/DDBJ databases">
        <authorList>
            <person name="Lanie J.A."/>
            <person name="Ng W.-L."/>
            <person name="Kazmierczak K.M."/>
            <person name="Andrzejewski T.M."/>
            <person name="Davidsen T.M."/>
            <person name="Wayne K.J."/>
            <person name="Tettelin H."/>
            <person name="Glass J.I."/>
            <person name="Rusch D."/>
            <person name="Podicherti R."/>
            <person name="Tsui H.-C.T."/>
            <person name="Winkler M.E."/>
        </authorList>
    </citation>
    <scope>NUCLEOTIDE SEQUENCE</scope>
</reference>
<feature type="domain" description="DUF1565" evidence="1">
    <location>
        <begin position="275"/>
        <end position="316"/>
    </location>
</feature>
<name>A0A382M1W1_9ZZZZ</name>
<dbReference type="InterPro" id="IPR006626">
    <property type="entry name" value="PbH1"/>
</dbReference>
<sequence length="390" mass="40746">IDGNQSGSVVTFENGEDSTALLSGFTIQNGLGFRGGGVYYSSTANARLDNLTIINNTSNSGGGIALMGSSPVIANVTIAGNSAVSGSGLGGGIYCNGQGPILKQALITNNLASYGGGVYCNNSNITFTKVSIIGNYGESGSGIFLKSHSNSTNANIINTIITDNPDGFESTSYQITLSQQDDGSNYLDIEYSNIQDGEASIDINNSGTLTWGSGNLDVDPMFVDSANGNYNLVASSMLINAGHPDSSDSDGSRADIGAYPYLNSYSGPTWYITESGNDTTATGASDDPFRSIQAALNFGSDDDTAFVSAGTYNENLVYRYDESASIRSVSIIGEDKATTIIDGQNSGNCIRLSHNGYSTVTIKDFTVRNGYSERSENNQGGGIMVGFKYD</sequence>
<dbReference type="Pfam" id="PF07602">
    <property type="entry name" value="DUF1565"/>
    <property type="match status" value="1"/>
</dbReference>
<accession>A0A382M1W1</accession>
<dbReference type="Gene3D" id="2.160.20.10">
    <property type="entry name" value="Single-stranded right-handed beta-helix, Pectin lyase-like"/>
    <property type="match status" value="2"/>
</dbReference>
<dbReference type="EMBL" id="UINC01090644">
    <property type="protein sequence ID" value="SVC42770.1"/>
    <property type="molecule type" value="Genomic_DNA"/>
</dbReference>
<dbReference type="AlphaFoldDB" id="A0A382M1W1"/>
<feature type="non-terminal residue" evidence="2">
    <location>
        <position position="390"/>
    </location>
</feature>